<dbReference type="Pfam" id="PF12854">
    <property type="entry name" value="PPR_1"/>
    <property type="match status" value="1"/>
</dbReference>
<evidence type="ECO:0000259" key="8">
    <source>
        <dbReference type="PROSITE" id="PS51519"/>
    </source>
</evidence>
<dbReference type="PROSITE" id="PS51519">
    <property type="entry name" value="RWP_RK"/>
    <property type="match status" value="1"/>
</dbReference>
<dbReference type="Pfam" id="PF02042">
    <property type="entry name" value="RWP-RK"/>
    <property type="match status" value="1"/>
</dbReference>
<feature type="repeat" description="PPR" evidence="7">
    <location>
        <begin position="293"/>
        <end position="327"/>
    </location>
</feature>
<feature type="repeat" description="PPR" evidence="7">
    <location>
        <begin position="396"/>
        <end position="426"/>
    </location>
</feature>
<dbReference type="Pfam" id="PF20431">
    <property type="entry name" value="E_motif"/>
    <property type="match status" value="1"/>
</dbReference>
<protein>
    <submittedName>
        <fullName evidence="9">Pentatricopeptide repeat-containing protein</fullName>
    </submittedName>
</protein>
<keyword evidence="6" id="KW-0539">Nucleus</keyword>
<dbReference type="OrthoDB" id="185373at2759"/>
<dbReference type="AlphaFoldDB" id="A0A5A7UPZ5"/>
<dbReference type="PANTHER" id="PTHR47926">
    <property type="entry name" value="PENTATRICOPEPTIDE REPEAT-CONTAINING PROTEIN"/>
    <property type="match status" value="1"/>
</dbReference>
<dbReference type="FunFam" id="1.25.40.10:FF:000031">
    <property type="entry name" value="Pentatricopeptide repeat-containing protein mitochondrial"/>
    <property type="match status" value="1"/>
</dbReference>
<dbReference type="NCBIfam" id="TIGR00756">
    <property type="entry name" value="PPR"/>
    <property type="match status" value="5"/>
</dbReference>
<dbReference type="InterPro" id="IPR002885">
    <property type="entry name" value="PPR_rpt"/>
</dbReference>
<keyword evidence="4" id="KW-0238">DNA-binding</keyword>
<dbReference type="GO" id="GO:0009451">
    <property type="term" value="P:RNA modification"/>
    <property type="evidence" value="ECO:0007669"/>
    <property type="project" value="InterPro"/>
</dbReference>
<dbReference type="PROSITE" id="PS51375">
    <property type="entry name" value="PPR"/>
    <property type="match status" value="5"/>
</dbReference>
<feature type="repeat" description="PPR" evidence="7">
    <location>
        <begin position="462"/>
        <end position="492"/>
    </location>
</feature>
<dbReference type="InterPro" id="IPR046960">
    <property type="entry name" value="PPR_At4g14850-like_plant"/>
</dbReference>
<dbReference type="InterPro" id="IPR046848">
    <property type="entry name" value="E_motif"/>
</dbReference>
<evidence type="ECO:0000256" key="5">
    <source>
        <dbReference type="ARBA" id="ARBA00023163"/>
    </source>
</evidence>
<evidence type="ECO:0000256" key="4">
    <source>
        <dbReference type="ARBA" id="ARBA00023125"/>
    </source>
</evidence>
<dbReference type="Pfam" id="PF13041">
    <property type="entry name" value="PPR_2"/>
    <property type="match status" value="2"/>
</dbReference>
<comment type="caution">
    <text evidence="9">The sequence shown here is derived from an EMBL/GenBank/DDBJ whole genome shotgun (WGS) entry which is preliminary data.</text>
</comment>
<keyword evidence="5" id="KW-0804">Transcription</keyword>
<name>A0A5A7UPZ5_CUCMM</name>
<keyword evidence="3" id="KW-0805">Transcription regulation</keyword>
<evidence type="ECO:0000313" key="10">
    <source>
        <dbReference type="Proteomes" id="UP000321393"/>
    </source>
</evidence>
<dbReference type="Pfam" id="PF01535">
    <property type="entry name" value="PPR"/>
    <property type="match status" value="2"/>
</dbReference>
<dbReference type="Pfam" id="PF14432">
    <property type="entry name" value="DYW_deaminase"/>
    <property type="match status" value="1"/>
</dbReference>
<keyword evidence="2" id="KW-0677">Repeat</keyword>
<feature type="repeat" description="PPR" evidence="7">
    <location>
        <begin position="223"/>
        <end position="257"/>
    </location>
</feature>
<dbReference type="EMBL" id="SSTE01006842">
    <property type="protein sequence ID" value="KAA0057943.1"/>
    <property type="molecule type" value="Genomic_DNA"/>
</dbReference>
<dbReference type="GO" id="GO:0008270">
    <property type="term" value="F:zinc ion binding"/>
    <property type="evidence" value="ECO:0007669"/>
    <property type="project" value="InterPro"/>
</dbReference>
<gene>
    <name evidence="9" type="ORF">E6C27_scaffold274G002460</name>
</gene>
<evidence type="ECO:0000256" key="7">
    <source>
        <dbReference type="PROSITE-ProRule" id="PRU00708"/>
    </source>
</evidence>
<dbReference type="FunFam" id="1.25.40.10:FF:000454">
    <property type="entry name" value="Pentatricopeptide repeat-containing protein At3g47530"/>
    <property type="match status" value="1"/>
</dbReference>
<evidence type="ECO:0000256" key="1">
    <source>
        <dbReference type="ARBA" id="ARBA00006643"/>
    </source>
</evidence>
<evidence type="ECO:0000313" key="9">
    <source>
        <dbReference type="EMBL" id="KAA0057943.1"/>
    </source>
</evidence>
<dbReference type="GO" id="GO:0003677">
    <property type="term" value="F:DNA binding"/>
    <property type="evidence" value="ECO:0007669"/>
    <property type="project" value="UniProtKB-KW"/>
</dbReference>
<dbReference type="InterPro" id="IPR003035">
    <property type="entry name" value="RWP-RK_dom"/>
</dbReference>
<dbReference type="GO" id="GO:0003723">
    <property type="term" value="F:RNA binding"/>
    <property type="evidence" value="ECO:0007669"/>
    <property type="project" value="InterPro"/>
</dbReference>
<dbReference type="InterPro" id="IPR032867">
    <property type="entry name" value="DYW_dom"/>
</dbReference>
<evidence type="ECO:0000256" key="6">
    <source>
        <dbReference type="ARBA" id="ARBA00023242"/>
    </source>
</evidence>
<dbReference type="InterPro" id="IPR011990">
    <property type="entry name" value="TPR-like_helical_dom_sf"/>
</dbReference>
<evidence type="ECO:0000256" key="3">
    <source>
        <dbReference type="ARBA" id="ARBA00023015"/>
    </source>
</evidence>
<dbReference type="Proteomes" id="UP000321393">
    <property type="component" value="Unassembled WGS sequence"/>
</dbReference>
<dbReference type="PANTHER" id="PTHR47926:SF469">
    <property type="entry name" value="DYW DOMAIN-CONTAINING PROTEIN"/>
    <property type="match status" value="1"/>
</dbReference>
<accession>A0A5A7UPZ5</accession>
<comment type="similarity">
    <text evidence="1">Belongs to the PPR family. PCMP-H subfamily.</text>
</comment>
<proteinExistence type="inferred from homology"/>
<organism evidence="9 10">
    <name type="scientific">Cucumis melo var. makuwa</name>
    <name type="common">Oriental melon</name>
    <dbReference type="NCBI Taxonomy" id="1194695"/>
    <lineage>
        <taxon>Eukaryota</taxon>
        <taxon>Viridiplantae</taxon>
        <taxon>Streptophyta</taxon>
        <taxon>Embryophyta</taxon>
        <taxon>Tracheophyta</taxon>
        <taxon>Spermatophyta</taxon>
        <taxon>Magnoliopsida</taxon>
        <taxon>eudicotyledons</taxon>
        <taxon>Gunneridae</taxon>
        <taxon>Pentapetalae</taxon>
        <taxon>rosids</taxon>
        <taxon>fabids</taxon>
        <taxon>Cucurbitales</taxon>
        <taxon>Cucurbitaceae</taxon>
        <taxon>Benincaseae</taxon>
        <taxon>Cucumis</taxon>
    </lineage>
</organism>
<sequence length="734" mass="83848">MDPSWRHKCEIMSFEDHSYHFSCNLSPIHFRSSYNNSYSGLDWNYTNFGLQDNIFEDPFLDPKDIVPINTYISEDGVGIWNGMDDGVFEVVEEEPLLLLECGENEEKEEMVVHNKKGKKRSKCLKSENVCSNNSNNGSCYSSSKMLSKKVISEYFYMPITRAAKELNVGLTLLKKRCRELGIRRWPHRKLMSIQTLIKNVKEIEKGDEEEGNGSENYLLTNPLVSHYNAMLRAYSVSRSPLEGLYVYRDMERQGVRADPLSSSFAVKSCIKLLSLLFGIQIHARIFIYGHQADSLLLTSMMDLYSHCGKPEEACKLFDEVPQKDVVAWNVLISCLTRNKRTRDALGLFEIMQSPTYLCQPDKVTCLLLLQACADLNALEFGERIHGYIQQHCYNTESNLCNSLISMYSRCGRVDKAYEVFDKMPEKNVVSWSAMISGLSMNGHGREAIEAFWEMQKNGVEPDDHTFTAVLSACSHCGLVDEGMAFFDRMRQELMIAPNVHHYGCIVDLLGRAGMLDQAYELIMSMEVRPDATMWRTLLGACRIHGHANLGERIVEHLIELKSQEAGDYVLLLNIYSSAGKWDKVTELRKLMKEKGIYTTPCCTTIELNGVVHEFAVDDISHPMKDKIYKQLDEINKQLKIAGYEAEMSSELHRLKPEDKGYALSNHSEKLAIAFGVLATPPGRTIRVANNIRTCMDCHNFAKYISSVYNRKVVLRDRSRFHHFQEGRCSCNDFW</sequence>
<reference evidence="9 10" key="1">
    <citation type="submission" date="2019-08" db="EMBL/GenBank/DDBJ databases">
        <title>Draft genome sequences of two oriental melons (Cucumis melo L. var makuwa).</title>
        <authorList>
            <person name="Kwon S.-Y."/>
        </authorList>
    </citation>
    <scope>NUCLEOTIDE SEQUENCE [LARGE SCALE GENOMIC DNA]</scope>
    <source>
        <strain evidence="10">cv. SW 3</strain>
        <tissue evidence="9">Leaf</tissue>
    </source>
</reference>
<feature type="domain" description="RWP-RK" evidence="8">
    <location>
        <begin position="126"/>
        <end position="215"/>
    </location>
</feature>
<dbReference type="Gene3D" id="1.25.40.10">
    <property type="entry name" value="Tetratricopeptide repeat domain"/>
    <property type="match status" value="3"/>
</dbReference>
<feature type="repeat" description="PPR" evidence="7">
    <location>
        <begin position="427"/>
        <end position="461"/>
    </location>
</feature>
<evidence type="ECO:0000256" key="2">
    <source>
        <dbReference type="ARBA" id="ARBA00022737"/>
    </source>
</evidence>